<keyword evidence="1" id="KW-1133">Transmembrane helix</keyword>
<dbReference type="AlphaFoldDB" id="A0A317XTU3"/>
<gene>
    <name evidence="2" type="ORF">BCV70DRAFT_199186</name>
</gene>
<keyword evidence="1" id="KW-0472">Membrane</keyword>
<proteinExistence type="predicted"/>
<reference evidence="2 3" key="1">
    <citation type="journal article" date="2018" name="Mol. Biol. Evol.">
        <title>Broad Genomic Sampling Reveals a Smut Pathogenic Ancestry of the Fungal Clade Ustilaginomycotina.</title>
        <authorList>
            <person name="Kijpornyongpan T."/>
            <person name="Mondo S.J."/>
            <person name="Barry K."/>
            <person name="Sandor L."/>
            <person name="Lee J."/>
            <person name="Lipzen A."/>
            <person name="Pangilinan J."/>
            <person name="LaButti K."/>
            <person name="Hainaut M."/>
            <person name="Henrissat B."/>
            <person name="Grigoriev I.V."/>
            <person name="Spatafora J.W."/>
            <person name="Aime M.C."/>
        </authorList>
    </citation>
    <scope>NUCLEOTIDE SEQUENCE [LARGE SCALE GENOMIC DNA]</scope>
    <source>
        <strain evidence="2 3">MCA 3645</strain>
    </source>
</reference>
<evidence type="ECO:0000313" key="2">
    <source>
        <dbReference type="EMBL" id="PWZ01754.1"/>
    </source>
</evidence>
<sequence length="59" mass="6579">MDASEEAVTAVEHLLPRADPPTSRCQRRILRFSYSLPLVYNGLFTCHSSLWGSILLGAM</sequence>
<keyword evidence="1" id="KW-0812">Transmembrane</keyword>
<organism evidence="2 3">
    <name type="scientific">Testicularia cyperi</name>
    <dbReference type="NCBI Taxonomy" id="1882483"/>
    <lineage>
        <taxon>Eukaryota</taxon>
        <taxon>Fungi</taxon>
        <taxon>Dikarya</taxon>
        <taxon>Basidiomycota</taxon>
        <taxon>Ustilaginomycotina</taxon>
        <taxon>Ustilaginomycetes</taxon>
        <taxon>Ustilaginales</taxon>
        <taxon>Anthracoideaceae</taxon>
        <taxon>Testicularia</taxon>
    </lineage>
</organism>
<dbReference type="InParanoid" id="A0A317XTU3"/>
<dbReference type="EMBL" id="KZ819190">
    <property type="protein sequence ID" value="PWZ01754.1"/>
    <property type="molecule type" value="Genomic_DNA"/>
</dbReference>
<evidence type="ECO:0000256" key="1">
    <source>
        <dbReference type="SAM" id="Phobius"/>
    </source>
</evidence>
<accession>A0A317XTU3</accession>
<evidence type="ECO:0000313" key="3">
    <source>
        <dbReference type="Proteomes" id="UP000246740"/>
    </source>
</evidence>
<keyword evidence="3" id="KW-1185">Reference proteome</keyword>
<dbReference type="Proteomes" id="UP000246740">
    <property type="component" value="Unassembled WGS sequence"/>
</dbReference>
<name>A0A317XTU3_9BASI</name>
<feature type="transmembrane region" description="Helical" evidence="1">
    <location>
        <begin position="38"/>
        <end position="58"/>
    </location>
</feature>
<protein>
    <submittedName>
        <fullName evidence="2">Uncharacterized protein</fullName>
    </submittedName>
</protein>